<dbReference type="InterPro" id="IPR007210">
    <property type="entry name" value="ABC_Gly_betaine_transp_sub-bd"/>
</dbReference>
<feature type="domain" description="ABC-type glycine betaine transport system substrate-binding" evidence="1">
    <location>
        <begin position="35"/>
        <end position="302"/>
    </location>
</feature>
<reference evidence="2 3" key="1">
    <citation type="journal article" date="2016" name="Front. Microbiol.">
        <title>Comprehensive Phylogenetic Analysis of Bovine Non-aureus Staphylococci Species Based on Whole-Genome Sequencing.</title>
        <authorList>
            <person name="Naushad S."/>
            <person name="Barkema H.W."/>
            <person name="Luby C."/>
            <person name="Condas L.A."/>
            <person name="Nobrega D.B."/>
            <person name="Carson D.A."/>
            <person name="De Buck J."/>
        </authorList>
    </citation>
    <scope>NUCLEOTIDE SEQUENCE [LARGE SCALE GENOMIC DNA]</scope>
    <source>
        <strain evidence="2 3">SNUC 2993</strain>
    </source>
</reference>
<dbReference type="RefSeq" id="WP_107532697.1">
    <property type="nucleotide sequence ID" value="NZ_PZEV01000051.1"/>
</dbReference>
<dbReference type="Gene3D" id="3.40.190.120">
    <property type="entry name" value="Osmoprotection protein (prox), domain 2"/>
    <property type="match status" value="1"/>
</dbReference>
<evidence type="ECO:0000313" key="3">
    <source>
        <dbReference type="Proteomes" id="UP000240717"/>
    </source>
</evidence>
<dbReference type="GO" id="GO:0022857">
    <property type="term" value="F:transmembrane transporter activity"/>
    <property type="evidence" value="ECO:0007669"/>
    <property type="project" value="InterPro"/>
</dbReference>
<dbReference type="SUPFAM" id="SSF53850">
    <property type="entry name" value="Periplasmic binding protein-like II"/>
    <property type="match status" value="1"/>
</dbReference>
<dbReference type="STRING" id="1194526.A284_02230"/>
<evidence type="ECO:0000313" key="2">
    <source>
        <dbReference type="EMBL" id="PTI49755.1"/>
    </source>
</evidence>
<sequence>MKKHIKYTVILIALSLLVLSGCSLPGLGDGNSKNDVKITTTETSETKIIANMEKLMIEHETKGKIKPTIIGNLGSSIIQHNALQRGDVNMSAVRYTGTELTSVLNAKPTKDPKKAMAESQRLFKKKYDQKYYNSLGFANTYAFMVTKETAKKYHLEKVSDLEKHKDELRLGMDTQWMNRACDGYPAFIKDYGFKFASARPMQIGLVYDALKNKKLDVAVGYSTDGRIAAYDLKILKDDRKFFPPYDGSPLATEKVIKDNPKIDTALKKLEGKVSTKEMQKLNYEADGKGKEPAIIAEEYLKKHNYFENDKNSKKGGQ</sequence>
<organism evidence="2 3">
    <name type="scientific">Staphylococcus warneri</name>
    <dbReference type="NCBI Taxonomy" id="1292"/>
    <lineage>
        <taxon>Bacteria</taxon>
        <taxon>Bacillati</taxon>
        <taxon>Bacillota</taxon>
        <taxon>Bacilli</taxon>
        <taxon>Bacillales</taxon>
        <taxon>Staphylococcaceae</taxon>
        <taxon>Staphylococcus</taxon>
    </lineage>
</organism>
<accession>A0A2T4PY49</accession>
<dbReference type="CDD" id="cd13608">
    <property type="entry name" value="PBP2_OpuCC_like"/>
    <property type="match status" value="1"/>
</dbReference>
<gene>
    <name evidence="2" type="ORF">BU085_11335</name>
</gene>
<proteinExistence type="predicted"/>
<dbReference type="AlphaFoldDB" id="A0A2T4PY49"/>
<dbReference type="EMBL" id="PZEV01000051">
    <property type="protein sequence ID" value="PTI49755.1"/>
    <property type="molecule type" value="Genomic_DNA"/>
</dbReference>
<dbReference type="Pfam" id="PF04069">
    <property type="entry name" value="OpuAC"/>
    <property type="match status" value="1"/>
</dbReference>
<dbReference type="GO" id="GO:0043190">
    <property type="term" value="C:ATP-binding cassette (ABC) transporter complex"/>
    <property type="evidence" value="ECO:0007669"/>
    <property type="project" value="InterPro"/>
</dbReference>
<dbReference type="Proteomes" id="UP000240717">
    <property type="component" value="Unassembled WGS sequence"/>
</dbReference>
<dbReference type="Gene3D" id="3.40.190.10">
    <property type="entry name" value="Periplasmic binding protein-like II"/>
    <property type="match status" value="1"/>
</dbReference>
<dbReference type="PROSITE" id="PS51257">
    <property type="entry name" value="PROKAR_LIPOPROTEIN"/>
    <property type="match status" value="1"/>
</dbReference>
<name>A0A2T4PY49_STAWA</name>
<comment type="caution">
    <text evidence="2">The sequence shown here is derived from an EMBL/GenBank/DDBJ whole genome shotgun (WGS) entry which is preliminary data.</text>
</comment>
<protein>
    <submittedName>
        <fullName evidence="2">Osmoprotectant ABC transporter substrate-binding protein</fullName>
    </submittedName>
</protein>
<evidence type="ECO:0000259" key="1">
    <source>
        <dbReference type="Pfam" id="PF04069"/>
    </source>
</evidence>